<reference evidence="2 3" key="1">
    <citation type="submission" date="2020-06" db="EMBL/GenBank/DDBJ databases">
        <title>Genome mining for natural products.</title>
        <authorList>
            <person name="Zhang B."/>
            <person name="Shi J."/>
            <person name="Ge H."/>
        </authorList>
    </citation>
    <scope>NUCLEOTIDE SEQUENCE [LARGE SCALE GENOMIC DNA]</scope>
    <source>
        <strain evidence="2 3">NA02069</strain>
    </source>
</reference>
<proteinExistence type="predicted"/>
<dbReference type="AlphaFoldDB" id="A0A7H8TK11"/>
<sequence length="75" mass="7808">MVGYVNGLIRNGPFLITHVVPFLLICMGLGSAGWVVVTYGISAKAVPGIVLVGLGLAIAHLGARWRRRHTGATAA</sequence>
<feature type="transmembrane region" description="Helical" evidence="1">
    <location>
        <begin position="12"/>
        <end position="39"/>
    </location>
</feature>
<gene>
    <name evidence="2" type="ORF">HUT05_44795</name>
</gene>
<keyword evidence="1" id="KW-0812">Transmembrane</keyword>
<evidence type="ECO:0000313" key="2">
    <source>
        <dbReference type="EMBL" id="QKZ23859.1"/>
    </source>
</evidence>
<keyword evidence="1" id="KW-0472">Membrane</keyword>
<organism evidence="2 3">
    <name type="scientific">Streptomyces chartreusis</name>
    <dbReference type="NCBI Taxonomy" id="1969"/>
    <lineage>
        <taxon>Bacteria</taxon>
        <taxon>Bacillati</taxon>
        <taxon>Actinomycetota</taxon>
        <taxon>Actinomycetes</taxon>
        <taxon>Kitasatosporales</taxon>
        <taxon>Streptomycetaceae</taxon>
        <taxon>Streptomyces</taxon>
    </lineage>
</organism>
<evidence type="ECO:0000313" key="3">
    <source>
        <dbReference type="Proteomes" id="UP000509418"/>
    </source>
</evidence>
<accession>A0A7H8TK11</accession>
<name>A0A7H8TK11_STRCX</name>
<protein>
    <submittedName>
        <fullName evidence="2">Uncharacterized protein</fullName>
    </submittedName>
</protein>
<dbReference type="RefSeq" id="WP_176578473.1">
    <property type="nucleotide sequence ID" value="NZ_CBDRGH010000022.1"/>
</dbReference>
<evidence type="ECO:0000256" key="1">
    <source>
        <dbReference type="SAM" id="Phobius"/>
    </source>
</evidence>
<feature type="transmembrane region" description="Helical" evidence="1">
    <location>
        <begin position="45"/>
        <end position="63"/>
    </location>
</feature>
<keyword evidence="1" id="KW-1133">Transmembrane helix</keyword>
<keyword evidence="3" id="KW-1185">Reference proteome</keyword>
<dbReference type="EMBL" id="CP056041">
    <property type="protein sequence ID" value="QKZ23859.1"/>
    <property type="molecule type" value="Genomic_DNA"/>
</dbReference>
<dbReference type="Proteomes" id="UP000509418">
    <property type="component" value="Chromosome"/>
</dbReference>